<evidence type="ECO:0000313" key="1">
    <source>
        <dbReference type="EMBL" id="KAJ0172355.1"/>
    </source>
</evidence>
<name>A0ACC1CL88_9NEOP</name>
<dbReference type="EMBL" id="CM034408">
    <property type="protein sequence ID" value="KAJ0172355.1"/>
    <property type="molecule type" value="Genomic_DNA"/>
</dbReference>
<keyword evidence="2" id="KW-1185">Reference proteome</keyword>
<evidence type="ECO:0000313" key="2">
    <source>
        <dbReference type="Proteomes" id="UP000824533"/>
    </source>
</evidence>
<protein>
    <submittedName>
        <fullName evidence="1">Uncharacterized protein</fullName>
    </submittedName>
</protein>
<organism evidence="1 2">
    <name type="scientific">Dendrolimus kikuchii</name>
    <dbReference type="NCBI Taxonomy" id="765133"/>
    <lineage>
        <taxon>Eukaryota</taxon>
        <taxon>Metazoa</taxon>
        <taxon>Ecdysozoa</taxon>
        <taxon>Arthropoda</taxon>
        <taxon>Hexapoda</taxon>
        <taxon>Insecta</taxon>
        <taxon>Pterygota</taxon>
        <taxon>Neoptera</taxon>
        <taxon>Endopterygota</taxon>
        <taxon>Lepidoptera</taxon>
        <taxon>Glossata</taxon>
        <taxon>Ditrysia</taxon>
        <taxon>Bombycoidea</taxon>
        <taxon>Lasiocampidae</taxon>
        <taxon>Dendrolimus</taxon>
    </lineage>
</organism>
<proteinExistence type="predicted"/>
<sequence length="154" mass="18383">MPSCVFRRCKNYTATVRDRKISFHLLPRKGLIREKWLKIVRTERREDDWMPNTYSTVCSEHFLKQDFYSTKKNILRLKKTAVPVLKSSAEDLHSSLRLTIRNKEDIITTLNINIKTNKKGFAYLNNLLRQDRKSNNFDLNNFKLYCQTVIHNFL</sequence>
<accession>A0ACC1CL88</accession>
<gene>
    <name evidence="1" type="ORF">K1T71_012328</name>
</gene>
<reference evidence="1 2" key="1">
    <citation type="journal article" date="2021" name="Front. Genet.">
        <title>Chromosome-Level Genome Assembly Reveals Significant Gene Expansion in the Toll and IMD Signaling Pathways of Dendrolimus kikuchii.</title>
        <authorList>
            <person name="Zhou J."/>
            <person name="Wu P."/>
            <person name="Xiong Z."/>
            <person name="Liu N."/>
            <person name="Zhao N."/>
            <person name="Ji M."/>
            <person name="Qiu Y."/>
            <person name="Yang B."/>
        </authorList>
    </citation>
    <scope>NUCLEOTIDE SEQUENCE [LARGE SCALE GENOMIC DNA]</scope>
    <source>
        <strain evidence="1">Ann1</strain>
    </source>
</reference>
<dbReference type="Proteomes" id="UP000824533">
    <property type="component" value="Linkage Group LG22"/>
</dbReference>
<comment type="caution">
    <text evidence="1">The sequence shown here is derived from an EMBL/GenBank/DDBJ whole genome shotgun (WGS) entry which is preliminary data.</text>
</comment>